<feature type="transmembrane region" description="Helical" evidence="18">
    <location>
        <begin position="552"/>
        <end position="574"/>
    </location>
</feature>
<dbReference type="eggNOG" id="arCOG02043">
    <property type="taxonomic scope" value="Archaea"/>
</dbReference>
<feature type="transmembrane region" description="Helical" evidence="18">
    <location>
        <begin position="353"/>
        <end position="376"/>
    </location>
</feature>
<organism evidence="22 23">
    <name type="scientific">Methanocella paludicola (strain DSM 17711 / JCM 13418 / NBRC 101707 / SANAE)</name>
    <dbReference type="NCBI Taxonomy" id="304371"/>
    <lineage>
        <taxon>Archaea</taxon>
        <taxon>Methanobacteriati</taxon>
        <taxon>Methanobacteriota</taxon>
        <taxon>Stenosarchaea group</taxon>
        <taxon>Methanomicrobia</taxon>
        <taxon>Methanocellales</taxon>
        <taxon>Methanocellaceae</taxon>
        <taxon>Methanocella</taxon>
    </lineage>
</organism>
<evidence type="ECO:0000256" key="17">
    <source>
        <dbReference type="SAM" id="MobiDB-lite"/>
    </source>
</evidence>
<feature type="domain" description="AglB-like core" evidence="21">
    <location>
        <begin position="602"/>
        <end position="718"/>
    </location>
</feature>
<evidence type="ECO:0000256" key="14">
    <source>
        <dbReference type="ARBA" id="ARBA00023211"/>
    </source>
</evidence>
<evidence type="ECO:0000256" key="13">
    <source>
        <dbReference type="ARBA" id="ARBA00023136"/>
    </source>
</evidence>
<feature type="transmembrane region" description="Helical" evidence="18">
    <location>
        <begin position="235"/>
        <end position="252"/>
    </location>
</feature>
<dbReference type="AlphaFoldDB" id="D1Z255"/>
<evidence type="ECO:0000313" key="22">
    <source>
        <dbReference type="EMBL" id="BAI62777.1"/>
    </source>
</evidence>
<dbReference type="Pfam" id="PF22627">
    <property type="entry name" value="AglB_core-like"/>
    <property type="match status" value="1"/>
</dbReference>
<dbReference type="NCBIfam" id="TIGR04154">
    <property type="entry name" value="archaeo_STT3"/>
    <property type="match status" value="1"/>
</dbReference>
<feature type="transmembrane region" description="Helical" evidence="18">
    <location>
        <begin position="504"/>
        <end position="531"/>
    </location>
</feature>
<evidence type="ECO:0000259" key="19">
    <source>
        <dbReference type="Pfam" id="PF02516"/>
    </source>
</evidence>
<feature type="compositionally biased region" description="Basic residues" evidence="17">
    <location>
        <begin position="1"/>
        <end position="11"/>
    </location>
</feature>
<dbReference type="InterPro" id="IPR026410">
    <property type="entry name" value="OlisacTrfase_arch"/>
</dbReference>
<evidence type="ECO:0000256" key="1">
    <source>
        <dbReference type="ARBA" id="ARBA00001936"/>
    </source>
</evidence>
<feature type="transmembrane region" description="Helical" evidence="18">
    <location>
        <begin position="388"/>
        <end position="409"/>
    </location>
</feature>
<dbReference type="Pfam" id="PF02516">
    <property type="entry name" value="STT3"/>
    <property type="match status" value="1"/>
</dbReference>
<comment type="similarity">
    <text evidence="5">Belongs to the STT3 family.</text>
</comment>
<keyword evidence="7" id="KW-0328">Glycosyltransferase</keyword>
<keyword evidence="14" id="KW-0464">Manganese</keyword>
<keyword evidence="11" id="KW-0460">Magnesium</keyword>
<evidence type="ECO:0000256" key="3">
    <source>
        <dbReference type="ARBA" id="ARBA00004651"/>
    </source>
</evidence>
<keyword evidence="8 22" id="KW-0808">Transferase</keyword>
<feature type="transmembrane region" description="Helical" evidence="18">
    <location>
        <begin position="455"/>
        <end position="475"/>
    </location>
</feature>
<accession>D1Z255</accession>
<keyword evidence="23" id="KW-1185">Reference proteome</keyword>
<dbReference type="GO" id="GO:0005886">
    <property type="term" value="C:plasma membrane"/>
    <property type="evidence" value="ECO:0007669"/>
    <property type="project" value="UniProtKB-SubCell"/>
</dbReference>
<evidence type="ECO:0000256" key="12">
    <source>
        <dbReference type="ARBA" id="ARBA00022989"/>
    </source>
</evidence>
<feature type="transmembrane region" description="Helical" evidence="18">
    <location>
        <begin position="277"/>
        <end position="310"/>
    </location>
</feature>
<feature type="domain" description="Archaeal glycosylation protein B peripheral" evidence="20">
    <location>
        <begin position="864"/>
        <end position="954"/>
    </location>
</feature>
<evidence type="ECO:0000256" key="8">
    <source>
        <dbReference type="ARBA" id="ARBA00022679"/>
    </source>
</evidence>
<evidence type="ECO:0000256" key="15">
    <source>
        <dbReference type="ARBA" id="ARBA00030679"/>
    </source>
</evidence>
<comment type="catalytic activity">
    <reaction evidence="16">
        <text>an archaeal dolichyl phosphooligosaccharide + [protein]-L-asparagine = an archaeal dolichyl phosphate + a glycoprotein with the oligosaccharide chain attached by N-beta-D-glycosyl linkage to a protein L-asparagine.</text>
        <dbReference type="EC" id="2.4.99.21"/>
    </reaction>
</comment>
<keyword evidence="12 18" id="KW-1133">Transmembrane helix</keyword>
<evidence type="ECO:0000256" key="7">
    <source>
        <dbReference type="ARBA" id="ARBA00022676"/>
    </source>
</evidence>
<feature type="transmembrane region" description="Helical" evidence="18">
    <location>
        <begin position="71"/>
        <end position="88"/>
    </location>
</feature>
<dbReference type="InterPro" id="IPR003674">
    <property type="entry name" value="Oligo_trans_STT3"/>
</dbReference>
<dbReference type="Proteomes" id="UP000001882">
    <property type="component" value="Chromosome"/>
</dbReference>
<dbReference type="InParanoid" id="D1Z255"/>
<keyword evidence="10" id="KW-0479">Metal-binding</keyword>
<evidence type="ECO:0000256" key="10">
    <source>
        <dbReference type="ARBA" id="ARBA00022723"/>
    </source>
</evidence>
<dbReference type="Pfam" id="PF18079">
    <property type="entry name" value="AglB_L1"/>
    <property type="match status" value="1"/>
</dbReference>
<evidence type="ECO:0000259" key="20">
    <source>
        <dbReference type="Pfam" id="PF18079"/>
    </source>
</evidence>
<dbReference type="InterPro" id="IPR041154">
    <property type="entry name" value="AglB_P1"/>
</dbReference>
<dbReference type="GO" id="GO:0004576">
    <property type="term" value="F:oligosaccharyl transferase activity"/>
    <property type="evidence" value="ECO:0007669"/>
    <property type="project" value="InterPro"/>
</dbReference>
<evidence type="ECO:0000256" key="11">
    <source>
        <dbReference type="ARBA" id="ARBA00022842"/>
    </source>
</evidence>
<dbReference type="CAZy" id="GT66">
    <property type="family name" value="Glycosyltransferase Family 66"/>
</dbReference>
<dbReference type="STRING" id="304371.MCP_2705"/>
<comment type="subcellular location">
    <subcellularLocation>
        <location evidence="3">Cell membrane</location>
        <topology evidence="3">Multi-pass membrane protein</topology>
    </subcellularLocation>
</comment>
<dbReference type="KEGG" id="mpd:MCP_2705"/>
<reference evidence="22 23" key="2">
    <citation type="journal article" date="2008" name="Int. J. Syst. Evol. Microbiol.">
        <title>Methanocella paludicola gen. nov., sp. nov., a methane-producing archaeon, the first isolate of the lineage 'Rice Cluster I', and proposal of the new archaeal order Methanocellales ord. nov.</title>
        <authorList>
            <person name="Sakai S."/>
            <person name="Imachi H."/>
            <person name="Hanada S."/>
            <person name="Ohashi A."/>
            <person name="Harada H."/>
            <person name="Kamagata Y."/>
        </authorList>
    </citation>
    <scope>NUCLEOTIDE SEQUENCE [LARGE SCALE GENOMIC DNA]</scope>
    <source>
        <strain evidence="23">DSM 17711 / JCM 13418 / NBRC 101707 / SANAE</strain>
    </source>
</reference>
<gene>
    <name evidence="22" type="ordered locus">MCP_2705</name>
</gene>
<comment type="cofactor">
    <cofactor evidence="1">
        <name>Mn(2+)</name>
        <dbReference type="ChEBI" id="CHEBI:29035"/>
    </cofactor>
</comment>
<evidence type="ECO:0000256" key="9">
    <source>
        <dbReference type="ARBA" id="ARBA00022692"/>
    </source>
</evidence>
<feature type="transmembrane region" description="Helical" evidence="18">
    <location>
        <begin position="149"/>
        <end position="168"/>
    </location>
</feature>
<evidence type="ECO:0000256" key="5">
    <source>
        <dbReference type="ARBA" id="ARBA00010810"/>
    </source>
</evidence>
<feature type="transmembrane region" description="Helical" evidence="18">
    <location>
        <begin position="180"/>
        <end position="199"/>
    </location>
</feature>
<dbReference type="GO" id="GO:0046872">
    <property type="term" value="F:metal ion binding"/>
    <property type="evidence" value="ECO:0007669"/>
    <property type="project" value="UniProtKB-KW"/>
</dbReference>
<dbReference type="Gene3D" id="3.40.50.12610">
    <property type="match status" value="1"/>
</dbReference>
<comment type="pathway">
    <text evidence="4">Protein modification; protein glycosylation.</text>
</comment>
<evidence type="ECO:0000259" key="21">
    <source>
        <dbReference type="Pfam" id="PF22627"/>
    </source>
</evidence>
<feature type="domain" description="Oligosaccharyl transferase STT3 N-terminal" evidence="19">
    <location>
        <begin position="104"/>
        <end position="516"/>
    </location>
</feature>
<feature type="transmembrane region" description="Helical" evidence="18">
    <location>
        <begin position="482"/>
        <end position="498"/>
    </location>
</feature>
<dbReference type="RefSeq" id="WP_012901451.1">
    <property type="nucleotide sequence ID" value="NC_013665.1"/>
</dbReference>
<dbReference type="EMBL" id="AP011532">
    <property type="protein sequence ID" value="BAI62777.1"/>
    <property type="molecule type" value="Genomic_DNA"/>
</dbReference>
<comment type="cofactor">
    <cofactor evidence="2">
        <name>Mg(2+)</name>
        <dbReference type="ChEBI" id="CHEBI:18420"/>
    </cofactor>
</comment>
<evidence type="ECO:0000256" key="16">
    <source>
        <dbReference type="ARBA" id="ARBA00034066"/>
    </source>
</evidence>
<protein>
    <recommendedName>
        <fullName evidence="6">dolichyl-phosphooligosaccharide-protein glycotransferase</fullName>
        <ecNumber evidence="6">2.4.99.21</ecNumber>
    </recommendedName>
    <alternativeName>
        <fullName evidence="15">Oligosaccharyl transferase</fullName>
    </alternativeName>
</protein>
<proteinExistence type="inferred from homology"/>
<dbReference type="InterPro" id="IPR048307">
    <property type="entry name" value="STT3_N"/>
</dbReference>
<reference evidence="23" key="3">
    <citation type="journal article" date="2011" name="PLoS ONE">
        <title>Genome sequence of a mesophilic hydrogenotrophic methanogen Methanocella paludicola, the first cultivated representative of the order Methanocellales.</title>
        <authorList>
            <person name="Sakai S."/>
            <person name="Takaki Y."/>
            <person name="Shimamura S."/>
            <person name="Sekine M."/>
            <person name="Tajima T."/>
            <person name="Kosugi H."/>
            <person name="Ichikawa N."/>
            <person name="Tasumi E."/>
            <person name="Hiraki A.T."/>
            <person name="Shimizu A."/>
            <person name="Kato Y."/>
            <person name="Nishiko R."/>
            <person name="Mori K."/>
            <person name="Fujita N."/>
            <person name="Imachi H."/>
            <person name="Takai K."/>
        </authorList>
    </citation>
    <scope>NUCLEOTIDE SEQUENCE [LARGE SCALE GENOMIC DNA]</scope>
    <source>
        <strain evidence="23">DSM 17711 / JCM 13418 / NBRC 101707 / SANAE</strain>
    </source>
</reference>
<sequence>MAKPSKGKKALKSTQKAAEQEKAVPQKPVVEQAVPADKPTNGMQTAELATPEPVKQASFADRAVGFIKSNFTIFTIAIIILMGVMFYIRTVPVHAAVFTNWGWLNGSTYANIAADDGVYHMRLLYNTLEHFPFRILYDPFTHFPYGNTIHFGPLFELIPAALLLILGLGNPGDSLIQAVAAYYPAVLGTLVIIPVYYIGKKLFGRPAGLIGALAIAFMPGAFFYRSMLGSFDHHIAEVLFMACTVACLVYALDAARTSKLSLEQIKNKDWGSLKMPLVYGALAGIFMGCYLLNWIGALLLAFGLFVYFTLQAFIDNYRGRSLDYLVILAALVFLIPVLMVLPYSVSNMTFQAVYYSLTQPLLFIFAFAGVCVEYGVARALKESKSEKWAFPVAIVGIAAIGIILVYLIVPGLFGILQYSMTQLIPSGGTLTIEEAYPTFIDRSTGQVSFATLWAMYYWAFPAAVVGLLLLIVRVFRTQRPAELMFLIWNIVMAWALMAQNRFTYYFAVNAALLTAYLAFEMFQIIDLDGLLAGFKKKVDSMEGFQRYMKKNMGASLALVFIVLVFGLIAVYPALPLSDSTGANSKGVIFQTAESASSGMAYEWYDALTWMRNHTPDPQGTTVSSTFNYASGQYYKSPLKKTYDYPSSAYGVMSWWDYGHMIEYVAQRIPNANPFQAGITEENGTTGASPFFCSIDEDTSVKMLDALGSRYVAIDNQMATGKFPAIQEWIGDSDGWEYVTNSTFIYMDSTAMYQNNNTVPILADTSKWDKSTMNRLYYHDADKMSHYRLVYESAGPYYVNLKVVNREQGYVGYNNPLSFNNLQNATDIYQMYSNFVVSTDSLGTMYGYDARPPAKWVKIFEKVDGATLVGSAPEGTNVTAMLTLKTDYGRVFNYTASTVAHNGSYSFVVPYSTEEMKGDGYSYGILPQTKYMITVGNVTKTVDVPESAVMSGSTVQIT</sequence>
<feature type="transmembrane region" description="Helical" evidence="18">
    <location>
        <begin position="205"/>
        <end position="223"/>
    </location>
</feature>
<dbReference type="OrthoDB" id="82393at2157"/>
<evidence type="ECO:0000256" key="2">
    <source>
        <dbReference type="ARBA" id="ARBA00001946"/>
    </source>
</evidence>
<evidence type="ECO:0000313" key="23">
    <source>
        <dbReference type="Proteomes" id="UP000001882"/>
    </source>
</evidence>
<feature type="region of interest" description="Disordered" evidence="17">
    <location>
        <begin position="1"/>
        <end position="40"/>
    </location>
</feature>
<reference evidence="22 23" key="1">
    <citation type="journal article" date="2007" name="Appl. Environ. Microbiol.">
        <title>Isolation of key methanogens for global methane emission from rice paddy fields: a novel isolate affiliated with the clone cluster rice cluster I.</title>
        <authorList>
            <person name="Sakai S."/>
            <person name="Imachi H."/>
            <person name="Sekiguchi Y."/>
            <person name="Ohashi A."/>
            <person name="Harada H."/>
            <person name="Kamagata Y."/>
        </authorList>
    </citation>
    <scope>NUCLEOTIDE SEQUENCE [LARGE SCALE GENOMIC DNA]</scope>
    <source>
        <strain evidence="23">DSM 17711 / JCM 13418 / NBRC 101707 / SANAE</strain>
    </source>
</reference>
<feature type="transmembrane region" description="Helical" evidence="18">
    <location>
        <begin position="322"/>
        <end position="341"/>
    </location>
</feature>
<keyword evidence="13 18" id="KW-0472">Membrane</keyword>
<dbReference type="Gene3D" id="2.60.40.3390">
    <property type="match status" value="1"/>
</dbReference>
<evidence type="ECO:0000256" key="6">
    <source>
        <dbReference type="ARBA" id="ARBA00012602"/>
    </source>
</evidence>
<name>D1Z255_METPS</name>
<dbReference type="InterPro" id="IPR054479">
    <property type="entry name" value="AglB-like_core"/>
</dbReference>
<dbReference type="PANTHER" id="PTHR13872">
    <property type="entry name" value="DOLICHYL-DIPHOSPHOOLIGOSACCHARIDE--PROTEIN GLYCOSYLTRANSFERASE SUBUNIT"/>
    <property type="match status" value="1"/>
</dbReference>
<dbReference type="FunCoup" id="D1Z255">
    <property type="interactions" value="103"/>
</dbReference>
<keyword evidence="9 18" id="KW-0812">Transmembrane</keyword>
<dbReference type="UniPathway" id="UPA00378"/>
<evidence type="ECO:0000256" key="4">
    <source>
        <dbReference type="ARBA" id="ARBA00004922"/>
    </source>
</evidence>
<dbReference type="EC" id="2.4.99.21" evidence="6"/>
<dbReference type="GeneID" id="8682413"/>
<dbReference type="PANTHER" id="PTHR13872:SF1">
    <property type="entry name" value="DOLICHYL-DIPHOSPHOOLIGOSACCHARIDE--PROTEIN GLYCOSYLTRANSFERASE SUBUNIT STT3B"/>
    <property type="match status" value="1"/>
</dbReference>
<evidence type="ECO:0000256" key="18">
    <source>
        <dbReference type="SAM" id="Phobius"/>
    </source>
</evidence>